<dbReference type="PANTHER" id="PTHR30008">
    <property type="entry name" value="EXODEOXYRIBONUCLEASE 7 LARGE SUBUNIT"/>
    <property type="match status" value="1"/>
</dbReference>
<dbReference type="CDD" id="cd04489">
    <property type="entry name" value="ExoVII_LU_OBF"/>
    <property type="match status" value="1"/>
</dbReference>
<dbReference type="Pfam" id="PF02601">
    <property type="entry name" value="Exonuc_VII_L"/>
    <property type="match status" value="1"/>
</dbReference>
<dbReference type="GO" id="GO:0008855">
    <property type="term" value="F:exodeoxyribonuclease VII activity"/>
    <property type="evidence" value="ECO:0007669"/>
    <property type="project" value="UniProtKB-UniRule"/>
</dbReference>
<dbReference type="GO" id="GO:0003676">
    <property type="term" value="F:nucleic acid binding"/>
    <property type="evidence" value="ECO:0007669"/>
    <property type="project" value="InterPro"/>
</dbReference>
<comment type="catalytic activity">
    <reaction evidence="5 6">
        <text>Exonucleolytic cleavage in either 5'- to 3'- or 3'- to 5'-direction to yield nucleoside 5'-phosphates.</text>
        <dbReference type="EC" id="3.1.11.6"/>
    </reaction>
</comment>
<dbReference type="GO" id="GO:0009318">
    <property type="term" value="C:exodeoxyribonuclease VII complex"/>
    <property type="evidence" value="ECO:0007669"/>
    <property type="project" value="UniProtKB-UniRule"/>
</dbReference>
<proteinExistence type="inferred from homology"/>
<dbReference type="EC" id="3.1.11.6" evidence="5"/>
<evidence type="ECO:0000256" key="3">
    <source>
        <dbReference type="ARBA" id="ARBA00022801"/>
    </source>
</evidence>
<protein>
    <recommendedName>
        <fullName evidence="5">Exodeoxyribonuclease 7 large subunit</fullName>
        <ecNumber evidence="5">3.1.11.6</ecNumber>
    </recommendedName>
    <alternativeName>
        <fullName evidence="5">Exodeoxyribonuclease VII large subunit</fullName>
        <shortName evidence="5">Exonuclease VII large subunit</shortName>
    </alternativeName>
</protein>
<evidence type="ECO:0000256" key="1">
    <source>
        <dbReference type="ARBA" id="ARBA00022490"/>
    </source>
</evidence>
<feature type="domain" description="Exonuclease VII large subunit C-terminal" evidence="7">
    <location>
        <begin position="124"/>
        <end position="324"/>
    </location>
</feature>
<dbReference type="HAMAP" id="MF_00378">
    <property type="entry name" value="Exonuc_7_L"/>
    <property type="match status" value="1"/>
</dbReference>
<keyword evidence="4 5" id="KW-0269">Exonuclease</keyword>
<comment type="caution">
    <text evidence="9">The sequence shown here is derived from an EMBL/GenBank/DDBJ whole genome shotgun (WGS) entry which is preliminary data.</text>
</comment>
<evidence type="ECO:0000313" key="10">
    <source>
        <dbReference type="Proteomes" id="UP000664218"/>
    </source>
</evidence>
<evidence type="ECO:0000259" key="8">
    <source>
        <dbReference type="Pfam" id="PF13742"/>
    </source>
</evidence>
<dbReference type="RefSeq" id="WP_207598052.1">
    <property type="nucleotide sequence ID" value="NZ_JAFNJU010000001.1"/>
</dbReference>
<dbReference type="EMBL" id="JAFNJU010000001">
    <property type="protein sequence ID" value="MBO1263532.1"/>
    <property type="molecule type" value="Genomic_DNA"/>
</dbReference>
<comment type="subunit">
    <text evidence="5">Heterooligomer composed of large and small subunits.</text>
</comment>
<reference evidence="9" key="1">
    <citation type="submission" date="2021-03" db="EMBL/GenBank/DDBJ databases">
        <title>Proteiniclasticum marinus sp. nov., isolated from tidal flat sediment.</title>
        <authorList>
            <person name="Namirimu T."/>
            <person name="Yang J.-A."/>
            <person name="Yang S.-H."/>
            <person name="Kim Y.-J."/>
            <person name="Kwon K.K."/>
        </authorList>
    </citation>
    <scope>NUCLEOTIDE SEQUENCE</scope>
    <source>
        <strain evidence="9">SCR006</strain>
    </source>
</reference>
<sequence>MKLKTMSVTDLNVYIKRNFDHDFILNNLTVMGEISNFKAHSSGHLYFSLKDESAKVNCVMFRSEASGLKISPKDGMKVLVKGRVSVYTKEGSYQLYASLMEEVGLGEIYQEFERNKEKLQKEGLFRDEIKKALPAIPEKVAVITSSTGAAIQDIINVTRRRNKGVSLIIYPTLVQGEEARGSLTEAIRKVNQRKDIDVIILSRGGGSYEDLSCFNDLDLAYAIRKSKIPVVTGIGHEVDFTIADFVADLRCATPSQAAEVVIPSMEEMTRAVKESIQRLESAYEMKIRLEKMRIGNQFQSLSKNHPRILIANGYLEIDKKRNQLNGIIIQKLSRVKERLSSRYSLIRAHNPLNILEKGYALIYDEKNHLVKEVKTLDHLSQVKIRLKDGERILEVNRNGEEKADL</sequence>
<gene>
    <name evidence="5" type="primary">xseA</name>
    <name evidence="9" type="ORF">J3A84_00570</name>
</gene>
<dbReference type="GO" id="GO:0006308">
    <property type="term" value="P:DNA catabolic process"/>
    <property type="evidence" value="ECO:0007669"/>
    <property type="project" value="UniProtKB-UniRule"/>
</dbReference>
<evidence type="ECO:0000256" key="4">
    <source>
        <dbReference type="ARBA" id="ARBA00022839"/>
    </source>
</evidence>
<dbReference type="GO" id="GO:0005737">
    <property type="term" value="C:cytoplasm"/>
    <property type="evidence" value="ECO:0007669"/>
    <property type="project" value="UniProtKB-SubCell"/>
</dbReference>
<keyword evidence="1 5" id="KW-0963">Cytoplasm</keyword>
<dbReference type="Proteomes" id="UP000664218">
    <property type="component" value="Unassembled WGS sequence"/>
</dbReference>
<keyword evidence="10" id="KW-1185">Reference proteome</keyword>
<dbReference type="InterPro" id="IPR020579">
    <property type="entry name" value="Exonuc_VII_lsu_C"/>
</dbReference>
<dbReference type="Pfam" id="PF13742">
    <property type="entry name" value="tRNA_anti_2"/>
    <property type="match status" value="1"/>
</dbReference>
<evidence type="ECO:0000259" key="7">
    <source>
        <dbReference type="Pfam" id="PF02601"/>
    </source>
</evidence>
<evidence type="ECO:0000256" key="2">
    <source>
        <dbReference type="ARBA" id="ARBA00022722"/>
    </source>
</evidence>
<dbReference type="InterPro" id="IPR003753">
    <property type="entry name" value="Exonuc_VII_L"/>
</dbReference>
<feature type="domain" description="OB-fold nucleic acid binding" evidence="8">
    <location>
        <begin position="6"/>
        <end position="100"/>
    </location>
</feature>
<name>A0A939KEL0_9CLOT</name>
<dbReference type="InterPro" id="IPR025824">
    <property type="entry name" value="OB-fold_nuc-bd_dom"/>
</dbReference>
<dbReference type="NCBIfam" id="TIGR00237">
    <property type="entry name" value="xseA"/>
    <property type="match status" value="1"/>
</dbReference>
<comment type="function">
    <text evidence="5">Bidirectionally degrades single-stranded DNA into large acid-insoluble oligonucleotides, which are then degraded further into small acid-soluble oligonucleotides.</text>
</comment>
<comment type="similarity">
    <text evidence="5 6">Belongs to the XseA family.</text>
</comment>
<evidence type="ECO:0000256" key="5">
    <source>
        <dbReference type="HAMAP-Rule" id="MF_00378"/>
    </source>
</evidence>
<comment type="subcellular location">
    <subcellularLocation>
        <location evidence="5 6">Cytoplasm</location>
    </subcellularLocation>
</comment>
<evidence type="ECO:0000313" key="9">
    <source>
        <dbReference type="EMBL" id="MBO1263532.1"/>
    </source>
</evidence>
<dbReference type="AlphaFoldDB" id="A0A939KEL0"/>
<evidence type="ECO:0000256" key="6">
    <source>
        <dbReference type="RuleBase" id="RU004355"/>
    </source>
</evidence>
<dbReference type="PANTHER" id="PTHR30008:SF0">
    <property type="entry name" value="EXODEOXYRIBONUCLEASE 7 LARGE SUBUNIT"/>
    <property type="match status" value="1"/>
</dbReference>
<organism evidence="9 10">
    <name type="scientific">Proteiniclasticum aestuarii</name>
    <dbReference type="NCBI Taxonomy" id="2817862"/>
    <lineage>
        <taxon>Bacteria</taxon>
        <taxon>Bacillati</taxon>
        <taxon>Bacillota</taxon>
        <taxon>Clostridia</taxon>
        <taxon>Eubacteriales</taxon>
        <taxon>Clostridiaceae</taxon>
        <taxon>Proteiniclasticum</taxon>
    </lineage>
</organism>
<keyword evidence="2 5" id="KW-0540">Nuclease</keyword>
<keyword evidence="3 5" id="KW-0378">Hydrolase</keyword>
<accession>A0A939KEL0</accession>